<organism evidence="3 4">
    <name type="scientific">Colletotrichum sojae</name>
    <dbReference type="NCBI Taxonomy" id="2175907"/>
    <lineage>
        <taxon>Eukaryota</taxon>
        <taxon>Fungi</taxon>
        <taxon>Dikarya</taxon>
        <taxon>Ascomycota</taxon>
        <taxon>Pezizomycotina</taxon>
        <taxon>Sordariomycetes</taxon>
        <taxon>Hypocreomycetidae</taxon>
        <taxon>Glomerellales</taxon>
        <taxon>Glomerellaceae</taxon>
        <taxon>Colletotrichum</taxon>
        <taxon>Colletotrichum orchidearum species complex</taxon>
    </lineage>
</organism>
<evidence type="ECO:0000259" key="2">
    <source>
        <dbReference type="PROSITE" id="PS51293"/>
    </source>
</evidence>
<dbReference type="GO" id="GO:0006357">
    <property type="term" value="P:regulation of transcription by RNA polymerase II"/>
    <property type="evidence" value="ECO:0007669"/>
    <property type="project" value="TreeGrafter"/>
</dbReference>
<feature type="compositionally biased region" description="Polar residues" evidence="1">
    <location>
        <begin position="601"/>
        <end position="611"/>
    </location>
</feature>
<feature type="compositionally biased region" description="Pro residues" evidence="1">
    <location>
        <begin position="2307"/>
        <end position="2318"/>
    </location>
</feature>
<dbReference type="GO" id="GO:0003677">
    <property type="term" value="F:DNA binding"/>
    <property type="evidence" value="ECO:0007669"/>
    <property type="project" value="UniProtKB-KW"/>
</dbReference>
<feature type="region of interest" description="Disordered" evidence="1">
    <location>
        <begin position="1648"/>
        <end position="2400"/>
    </location>
</feature>
<gene>
    <name evidence="3" type="ORF">CSOJ01_00978</name>
</gene>
<feature type="compositionally biased region" description="Basic and acidic residues" evidence="1">
    <location>
        <begin position="1304"/>
        <end position="1328"/>
    </location>
</feature>
<dbReference type="SUPFAM" id="SSF46689">
    <property type="entry name" value="Homeodomain-like"/>
    <property type="match status" value="2"/>
</dbReference>
<name>A0A8H6JVE8_9PEZI</name>
<feature type="compositionally biased region" description="Basic and acidic residues" evidence="1">
    <location>
        <begin position="238"/>
        <end position="324"/>
    </location>
</feature>
<dbReference type="Pfam" id="PF00249">
    <property type="entry name" value="Myb_DNA-binding"/>
    <property type="match status" value="1"/>
</dbReference>
<feature type="compositionally biased region" description="Pro residues" evidence="1">
    <location>
        <begin position="1974"/>
        <end position="1992"/>
    </location>
</feature>
<feature type="compositionally biased region" description="Acidic residues" evidence="1">
    <location>
        <begin position="957"/>
        <end position="970"/>
    </location>
</feature>
<feature type="compositionally biased region" description="Low complexity" evidence="1">
    <location>
        <begin position="2375"/>
        <end position="2384"/>
    </location>
</feature>
<evidence type="ECO:0000313" key="3">
    <source>
        <dbReference type="EMBL" id="KAF6819910.1"/>
    </source>
</evidence>
<accession>A0A8H6JVE8</accession>
<dbReference type="Proteomes" id="UP000652219">
    <property type="component" value="Unassembled WGS sequence"/>
</dbReference>
<feature type="compositionally biased region" description="Polar residues" evidence="1">
    <location>
        <begin position="452"/>
        <end position="461"/>
    </location>
</feature>
<feature type="compositionally biased region" description="Pro residues" evidence="1">
    <location>
        <begin position="2137"/>
        <end position="2154"/>
    </location>
</feature>
<dbReference type="InterPro" id="IPR009057">
    <property type="entry name" value="Homeodomain-like_sf"/>
</dbReference>
<feature type="compositionally biased region" description="Polar residues" evidence="1">
    <location>
        <begin position="1287"/>
        <end position="1297"/>
    </location>
</feature>
<proteinExistence type="predicted"/>
<evidence type="ECO:0000313" key="4">
    <source>
        <dbReference type="Proteomes" id="UP000652219"/>
    </source>
</evidence>
<feature type="compositionally biased region" description="Low complexity" evidence="1">
    <location>
        <begin position="1620"/>
        <end position="1635"/>
    </location>
</feature>
<feature type="region of interest" description="Disordered" evidence="1">
    <location>
        <begin position="1"/>
        <end position="619"/>
    </location>
</feature>
<dbReference type="SMART" id="SM00717">
    <property type="entry name" value="SANT"/>
    <property type="match status" value="2"/>
</dbReference>
<feature type="compositionally biased region" description="Basic and acidic residues" evidence="1">
    <location>
        <begin position="1085"/>
        <end position="1097"/>
    </location>
</feature>
<dbReference type="Gene3D" id="1.20.58.1880">
    <property type="match status" value="1"/>
</dbReference>
<feature type="compositionally biased region" description="Low complexity" evidence="1">
    <location>
        <begin position="1329"/>
        <end position="1342"/>
    </location>
</feature>
<feature type="compositionally biased region" description="Polar residues" evidence="1">
    <location>
        <begin position="325"/>
        <end position="336"/>
    </location>
</feature>
<feature type="compositionally biased region" description="Basic residues" evidence="1">
    <location>
        <begin position="1226"/>
        <end position="1241"/>
    </location>
</feature>
<dbReference type="PANTHER" id="PTHR13992">
    <property type="entry name" value="NUCLEAR RECEPTOR CO-REPRESSOR RELATED NCOR"/>
    <property type="match status" value="1"/>
</dbReference>
<feature type="region of interest" description="Disordered" evidence="1">
    <location>
        <begin position="1495"/>
        <end position="1635"/>
    </location>
</feature>
<evidence type="ECO:0000256" key="1">
    <source>
        <dbReference type="SAM" id="MobiDB-lite"/>
    </source>
</evidence>
<feature type="compositionally biased region" description="Pro residues" evidence="1">
    <location>
        <begin position="1415"/>
        <end position="1425"/>
    </location>
</feature>
<feature type="compositionally biased region" description="Pro residues" evidence="1">
    <location>
        <begin position="2035"/>
        <end position="2056"/>
    </location>
</feature>
<feature type="compositionally biased region" description="Low complexity" evidence="1">
    <location>
        <begin position="1542"/>
        <end position="1569"/>
    </location>
</feature>
<keyword evidence="4" id="KW-1185">Reference proteome</keyword>
<dbReference type="Gene3D" id="1.10.10.60">
    <property type="entry name" value="Homeodomain-like"/>
    <property type="match status" value="1"/>
</dbReference>
<sequence length="2400" mass="267381">MRPPHDRFRHRAGAGRTVGRPLRANHDLYRASRYSSRYDADRRSRSPRDRSPDRYERASQYSDGDRRRSSAEARSNTGAFQNNRDSFRDNLPREPPRGPKALIDPPSGPRGGGYAGEFNRGRGRGRGGRGWSREDSRDRGRDRDIDFRDRRDPPYRDERSRERERDRDWRDREGYRGRPRSPAGRGRSPPQRDFRDRDPPLGVDAERSRRGSRDGGPPSAGSSNSDPPYAMARGGFRGGRERGRGGWADRGRGRGGFYEDRDREQRFGPRSRSQEGRWGGRDRDDRDRGDRWIDSDARRDPRDDRDPRDRELLRPKVDRDRDRGASSQAPSPNTKDISPPPLAPSAPAFGTVPSRNVGAADGSPVIGGTGKLPPTAPRAFNAERPVSAGHSGGNDFPNPPTGPAKLNLPEGSPPIPSGPRAQQQKQQRPSSKQWINPALAGKKIPESPKMMRSQSFAQQQRPVPFRHESVPADQGDYDRRPRSSDAKADSHASTTEGSVKSLNLPEPGEIIIKSERDSYSARASMDRDAEHMDASRDTVMGGTDAHIHDEYRSPSRGEEKTALSDRPSLEEGEVDRNEELAKPAKQSRTSASNYVYFLPSQEPSAPVSEQTSESDDDEDYGEYFRNEIAKEEALLHKLQDAADSAPDRVAARYAKVSHDAMAAIVMESEGLVDMLGSVPEVVEHPKEKAPVEQPMVEQREKTPKVPSPVLQTKTSPKTKKRSPTPAPKAPEPALEATPEVIKEPKTEKTAEKTTEKTPEKPTEKPTEKPMEKPMEKPVEKASEKASEKTPEKKEKAVAKSAQKVAEEPTEKSSHGPTEKPVEKPEEPQKTVDRVVEKPTEAATQQALEPEAKKAEEPIMAPSVPEPQPKTEEMDVDEPVPIITAPPIEASDQVKDTDVAMEDAAEPDKAATEFIAGDHEEEPKGVVTNGQALLLQPPGVPIETIEGDKALPSTPSQMEDDEDDNSTESEDTDAMMVDSIRQFSATPPIDSLPDYGCRPWHRDRDFLQTLDSDPMIDSFIMEHLDKISDEKKARQGELRQDYAENYIQYLEFTVSDDPIAIKSRETFISCLPTREKHIPVPPPPELKPEGRGAGRRYASERDLERVLQASMREDEERKEREQRAMQERYRSDKEAVIPAMFWMQEDRDAEFFKDVTGFTPVEKLVPAWQILPPVNNFTPEEAELFEKRYLTNPKQWGVVAENVPKRNFGTCIQYYYLMKKELNLKEKLKKQPKRRKKGRGKTRSSALVSELGNAENEGEENQENGGENGERRRPRRAAAPTWGFEQPPTDSENATPTGTPGRRGAKADPEKPDGRKRGRRAAKEKEPKVAKPQQTLAAAPTPASGKGRSRSNSRVQNPEFQPPPVMPMENRLPSQFEVPTTGVQPSFPAAQAPLAVQERPVPIPPSAISEVMAPPSLRPEPPPLPAQPTLATFDIAQPQQPERRPPSTASSYWSVSEANDFPGLLKSFGQDWAAIAAHMGSKTAVMVKNYFVRQRDQGKTEWEQLVADAEDKKSRGEKLPDPPPPTVGGRKKYDSTPGGSHRPLASAPAAPVATATPPATPAAPITAEPPSEVVTPKIEPAAPPNPQFGRFPMPITPAPPVQPPQQQQQQQPLTQAPPPAATVTQVPTQVPQPAPVAVQPQHVVVQPVITPSGSPVTRPVRAPQQPTFGFQERERESTQPPQPLRISQKTSATPVPEPVQQQRPLAAAQPAQASQPEPQIDRQLERQQQQDLARQMERQRMEAQRMEAQRMEAQRMEAQRMEAQRMEAQRMEAQRMEAQRMEQQRMEQQRADQLRIEQQQREQAQRMEAQRMEAQRMEAQRMEQQRADQQRMEHQQQQQMERDRHQMQLERQQQAERAERQKMEQPKEQLRPTERTRLKQEPDMATHHPYEPFSFAPQPVRSVPRSEPPPVAPRQPAEPPRGAPTPVPQGYGQPMPQPGGPRGLLGDPQPPVSTPPGQRPIAAQRQMPTHMDSYPTPPQPAQPPPAAATPARPPASERKKSNLMALLNDDPPAAAPAPVTTPQAKRVSDMAQAKPSPTPPPQAVSRGPAPPPAPTPLRPEREPPQGYPYSHTRNAPSASAMPPLKPTYTASPQAQHMSAPRSSMASPHDAAAAVERDYYRHQYPHQPGATSSPQVAQPYPPQAQPPRDPYQPQPQPGYVSYGAPSAHAGSPPQQYAVHQPGSRREPPPPQGRETAWPSGPQGHPMGQPQQPQQPQSAWPPSHAPPPKQSQPPPAQSNWASPHVSAQKIPQAGGPMQQQSWASAPPPQQQQQPPHHHMPMRDERGASMYAQPPPQHQHGMQGRYAPQPSRAPEPLPPQAQPYPTRYATPAPRDPRDQMPPRMHTPGVYDTRGPPPGAYPPDPREMQLREMGRDPRELQQQAMLQRQLRPHEGYERQPDRYGR</sequence>
<dbReference type="PANTHER" id="PTHR13992:SF39">
    <property type="entry name" value="SMRTER, ISOFORM G"/>
    <property type="match status" value="1"/>
</dbReference>
<feature type="compositionally biased region" description="Polar residues" evidence="1">
    <location>
        <begin position="1349"/>
        <end position="1358"/>
    </location>
</feature>
<feature type="compositionally biased region" description="Polar residues" evidence="1">
    <location>
        <begin position="491"/>
        <end position="501"/>
    </location>
</feature>
<feature type="compositionally biased region" description="Basic and acidic residues" evidence="1">
    <location>
        <begin position="512"/>
        <end position="536"/>
    </location>
</feature>
<feature type="compositionally biased region" description="Pro residues" evidence="1">
    <location>
        <begin position="1947"/>
        <end position="1957"/>
    </location>
</feature>
<feature type="compositionally biased region" description="Low complexity" evidence="1">
    <location>
        <begin position="180"/>
        <end position="189"/>
    </location>
</feature>
<comment type="caution">
    <text evidence="3">The sequence shown here is derived from an EMBL/GenBank/DDBJ whole genome shotgun (WGS) entry which is preliminary data.</text>
</comment>
<protein>
    <submittedName>
        <fullName evidence="3">Myb-like DNA-binding domain-containing protein</fullName>
    </submittedName>
</protein>
<feature type="compositionally biased region" description="Low complexity" evidence="1">
    <location>
        <begin position="2253"/>
        <end position="2271"/>
    </location>
</feature>
<dbReference type="InterPro" id="IPR017884">
    <property type="entry name" value="SANT_dom"/>
</dbReference>
<feature type="compositionally biased region" description="Basic and acidic residues" evidence="1">
    <location>
        <begin position="740"/>
        <end position="797"/>
    </location>
</feature>
<feature type="compositionally biased region" description="Basic and acidic residues" evidence="1">
    <location>
        <begin position="1733"/>
        <end position="1889"/>
    </location>
</feature>
<feature type="compositionally biased region" description="Polar residues" evidence="1">
    <location>
        <begin position="2087"/>
        <end position="2104"/>
    </location>
</feature>
<feature type="region of interest" description="Disordered" evidence="1">
    <location>
        <begin position="1405"/>
        <end position="1428"/>
    </location>
</feature>
<feature type="compositionally biased region" description="Basic and acidic residues" evidence="1">
    <location>
        <begin position="804"/>
        <end position="839"/>
    </location>
</feature>
<feature type="compositionally biased region" description="Low complexity" evidence="1">
    <location>
        <begin position="2196"/>
        <end position="2219"/>
    </location>
</feature>
<feature type="compositionally biased region" description="Low complexity" evidence="1">
    <location>
        <begin position="1697"/>
        <end position="1717"/>
    </location>
</feature>
<feature type="compositionally biased region" description="Basic and acidic residues" evidence="1">
    <location>
        <begin position="2359"/>
        <end position="2374"/>
    </location>
</feature>
<dbReference type="InterPro" id="IPR001005">
    <property type="entry name" value="SANT/Myb"/>
</dbReference>
<dbReference type="GO" id="GO:0034967">
    <property type="term" value="C:Set3 complex"/>
    <property type="evidence" value="ECO:0007669"/>
    <property type="project" value="TreeGrafter"/>
</dbReference>
<dbReference type="InterPro" id="IPR051571">
    <property type="entry name" value="N-CoR_corepressor"/>
</dbReference>
<feature type="compositionally biased region" description="Basic and acidic residues" evidence="1">
    <location>
        <begin position="465"/>
        <end position="490"/>
    </location>
</feature>
<feature type="compositionally biased region" description="Pro residues" evidence="1">
    <location>
        <begin position="2220"/>
        <end position="2233"/>
    </location>
</feature>
<feature type="compositionally biased region" description="Basic and acidic residues" evidence="1">
    <location>
        <begin position="131"/>
        <end position="176"/>
    </location>
</feature>
<feature type="region of interest" description="Disordered" evidence="1">
    <location>
        <begin position="1073"/>
        <end position="1097"/>
    </location>
</feature>
<dbReference type="CDD" id="cd00167">
    <property type="entry name" value="SANT"/>
    <property type="match status" value="1"/>
</dbReference>
<feature type="compositionally biased region" description="Basic and acidic residues" evidence="1">
    <location>
        <begin position="1508"/>
        <end position="1519"/>
    </location>
</feature>
<keyword evidence="3" id="KW-0238">DNA-binding</keyword>
<feature type="compositionally biased region" description="Polar residues" evidence="1">
    <location>
        <begin position="72"/>
        <end position="84"/>
    </location>
</feature>
<feature type="region of interest" description="Disordered" evidence="1">
    <location>
        <begin position="683"/>
        <end position="873"/>
    </location>
</feature>
<dbReference type="EMBL" id="WIGN01000007">
    <property type="protein sequence ID" value="KAF6819910.1"/>
    <property type="molecule type" value="Genomic_DNA"/>
</dbReference>
<feature type="compositionally biased region" description="Low complexity" evidence="1">
    <location>
        <begin position="1603"/>
        <end position="1613"/>
    </location>
</feature>
<feature type="compositionally biased region" description="Basic and acidic residues" evidence="1">
    <location>
        <begin position="545"/>
        <end position="582"/>
    </location>
</feature>
<feature type="compositionally biased region" description="Low complexity" evidence="1">
    <location>
        <begin position="419"/>
        <end position="433"/>
    </location>
</feature>
<feature type="compositionally biased region" description="Pro residues" evidence="1">
    <location>
        <begin position="1593"/>
        <end position="1602"/>
    </location>
</feature>
<feature type="compositionally biased region" description="Basic and acidic residues" evidence="1">
    <location>
        <begin position="24"/>
        <end position="71"/>
    </location>
</feature>
<feature type="region of interest" description="Disordered" evidence="1">
    <location>
        <begin position="1226"/>
        <end position="1370"/>
    </location>
</feature>
<feature type="domain" description="SANT" evidence="2">
    <location>
        <begin position="1171"/>
        <end position="1222"/>
    </location>
</feature>
<feature type="compositionally biased region" description="Basic and acidic residues" evidence="1">
    <location>
        <begin position="85"/>
        <end position="97"/>
    </location>
</feature>
<feature type="compositionally biased region" description="Basic and acidic residues" evidence="1">
    <location>
        <begin position="2386"/>
        <end position="2400"/>
    </location>
</feature>
<dbReference type="PROSITE" id="PS51293">
    <property type="entry name" value="SANT"/>
    <property type="match status" value="1"/>
</dbReference>
<feature type="region of interest" description="Disordered" evidence="1">
    <location>
        <begin position="941"/>
        <end position="970"/>
    </location>
</feature>
<feature type="compositionally biased region" description="Basic and acidic residues" evidence="1">
    <location>
        <begin position="190"/>
        <end position="213"/>
    </location>
</feature>
<feature type="compositionally biased region" description="Pro residues" evidence="1">
    <location>
        <begin position="1905"/>
        <end position="1926"/>
    </location>
</feature>
<reference evidence="3 4" key="1">
    <citation type="journal article" date="2020" name="Phytopathology">
        <title>Genome Sequence Resources of Colletotrichum truncatum, C. plurivorum, C. musicola, and C. sojae: Four Species Pathogenic to Soybean (Glycine max).</title>
        <authorList>
            <person name="Rogerio F."/>
            <person name="Boufleur T.R."/>
            <person name="Ciampi-Guillardi M."/>
            <person name="Sukno S.A."/>
            <person name="Thon M.R."/>
            <person name="Massola Junior N.S."/>
            <person name="Baroncelli R."/>
        </authorList>
    </citation>
    <scope>NUCLEOTIDE SEQUENCE [LARGE SCALE GENOMIC DNA]</scope>
    <source>
        <strain evidence="3 4">LFN0009</strain>
    </source>
</reference>